<evidence type="ECO:0000256" key="9">
    <source>
        <dbReference type="SAM" id="MobiDB-lite"/>
    </source>
</evidence>
<dbReference type="PANTHER" id="PTHR24340">
    <property type="entry name" value="HOMEOBOX PROTEIN NKX"/>
    <property type="match status" value="1"/>
</dbReference>
<evidence type="ECO:0000256" key="4">
    <source>
        <dbReference type="ARBA" id="ARBA00023125"/>
    </source>
</evidence>
<evidence type="ECO:0000313" key="11">
    <source>
        <dbReference type="EMBL" id="KAG7153548.1"/>
    </source>
</evidence>
<accession>A0A8J5MJA4</accession>
<feature type="DNA-binding region" description="Homeobox" evidence="7">
    <location>
        <begin position="121"/>
        <end position="180"/>
    </location>
</feature>
<keyword evidence="5 7" id="KW-0371">Homeobox</keyword>
<dbReference type="SUPFAM" id="SSF46689">
    <property type="entry name" value="Homeodomain-like"/>
    <property type="match status" value="1"/>
</dbReference>
<gene>
    <name evidence="11" type="primary">Nkx2-2-L2</name>
    <name evidence="11" type="ORF">Hamer_G025232</name>
</gene>
<feature type="compositionally biased region" description="Low complexity" evidence="9">
    <location>
        <begin position="349"/>
        <end position="367"/>
    </location>
</feature>
<dbReference type="GO" id="GO:0000981">
    <property type="term" value="F:DNA-binding transcription factor activity, RNA polymerase II-specific"/>
    <property type="evidence" value="ECO:0007669"/>
    <property type="project" value="InterPro"/>
</dbReference>
<dbReference type="PRINTS" id="PR00024">
    <property type="entry name" value="HOMEOBOX"/>
</dbReference>
<comment type="caution">
    <text evidence="11">The sequence shown here is derived from an EMBL/GenBank/DDBJ whole genome shotgun (WGS) entry which is preliminary data.</text>
</comment>
<dbReference type="InterPro" id="IPR001356">
    <property type="entry name" value="HD"/>
</dbReference>
<dbReference type="FunFam" id="1.10.10.60:FF:000101">
    <property type="entry name" value="NK2 homeobox 8"/>
    <property type="match status" value="1"/>
</dbReference>
<dbReference type="CDD" id="cd00086">
    <property type="entry name" value="homeodomain"/>
    <property type="match status" value="1"/>
</dbReference>
<feature type="domain" description="Homeobox" evidence="10">
    <location>
        <begin position="119"/>
        <end position="179"/>
    </location>
</feature>
<evidence type="ECO:0000256" key="7">
    <source>
        <dbReference type="PROSITE-ProRule" id="PRU00108"/>
    </source>
</evidence>
<dbReference type="Pfam" id="PF00046">
    <property type="entry name" value="Homeodomain"/>
    <property type="match status" value="1"/>
</dbReference>
<dbReference type="AlphaFoldDB" id="A0A8J5MJA4"/>
<reference evidence="11" key="1">
    <citation type="journal article" date="2021" name="Sci. Adv.">
        <title>The American lobster genome reveals insights on longevity, neural, and immune adaptations.</title>
        <authorList>
            <person name="Polinski J.M."/>
            <person name="Zimin A.V."/>
            <person name="Clark K.F."/>
            <person name="Kohn A.B."/>
            <person name="Sadowski N."/>
            <person name="Timp W."/>
            <person name="Ptitsyn A."/>
            <person name="Khanna P."/>
            <person name="Romanova D.Y."/>
            <person name="Williams P."/>
            <person name="Greenwood S.J."/>
            <person name="Moroz L.L."/>
            <person name="Walt D.R."/>
            <person name="Bodnar A.G."/>
        </authorList>
    </citation>
    <scope>NUCLEOTIDE SEQUENCE</scope>
    <source>
        <strain evidence="11">GMGI-L3</strain>
    </source>
</reference>
<feature type="compositionally biased region" description="Polar residues" evidence="9">
    <location>
        <begin position="24"/>
        <end position="35"/>
    </location>
</feature>
<dbReference type="InterPro" id="IPR050394">
    <property type="entry name" value="Homeobox_NK-like"/>
</dbReference>
<dbReference type="InterPro" id="IPR020479">
    <property type="entry name" value="HD_metazoa"/>
</dbReference>
<dbReference type="EMBL" id="JAHLQT010046608">
    <property type="protein sequence ID" value="KAG7153548.1"/>
    <property type="molecule type" value="Genomic_DNA"/>
</dbReference>
<evidence type="ECO:0000256" key="6">
    <source>
        <dbReference type="ARBA" id="ARBA00023242"/>
    </source>
</evidence>
<protein>
    <submittedName>
        <fullName evidence="11">Homeobox protein Nkx-2.2-like 2</fullName>
    </submittedName>
</protein>
<dbReference type="InterPro" id="IPR009057">
    <property type="entry name" value="Homeodomain-like_sf"/>
</dbReference>
<dbReference type="GO" id="GO:0030154">
    <property type="term" value="P:cell differentiation"/>
    <property type="evidence" value="ECO:0007669"/>
    <property type="project" value="TreeGrafter"/>
</dbReference>
<feature type="region of interest" description="Disordered" evidence="9">
    <location>
        <begin position="324"/>
        <end position="396"/>
    </location>
</feature>
<keyword evidence="12" id="KW-1185">Reference proteome</keyword>
<evidence type="ECO:0000256" key="3">
    <source>
        <dbReference type="ARBA" id="ARBA00022473"/>
    </source>
</evidence>
<evidence type="ECO:0000256" key="5">
    <source>
        <dbReference type="ARBA" id="ARBA00023155"/>
    </source>
</evidence>
<dbReference type="GO" id="GO:0005634">
    <property type="term" value="C:nucleus"/>
    <property type="evidence" value="ECO:0007669"/>
    <property type="project" value="UniProtKB-SubCell"/>
</dbReference>
<evidence type="ECO:0000256" key="2">
    <source>
        <dbReference type="ARBA" id="ARBA00005661"/>
    </source>
</evidence>
<name>A0A8J5MJA4_HOMAM</name>
<dbReference type="GO" id="GO:0000978">
    <property type="term" value="F:RNA polymerase II cis-regulatory region sequence-specific DNA binding"/>
    <property type="evidence" value="ECO:0007669"/>
    <property type="project" value="TreeGrafter"/>
</dbReference>
<dbReference type="Gene3D" id="1.10.10.60">
    <property type="entry name" value="Homeodomain-like"/>
    <property type="match status" value="1"/>
</dbReference>
<feature type="compositionally biased region" description="Polar residues" evidence="9">
    <location>
        <begin position="368"/>
        <end position="396"/>
    </location>
</feature>
<keyword evidence="6 7" id="KW-0539">Nucleus</keyword>
<keyword evidence="3" id="KW-0217">Developmental protein</keyword>
<proteinExistence type="inferred from homology"/>
<comment type="subcellular location">
    <subcellularLocation>
        <location evidence="1 7 8">Nucleus</location>
    </subcellularLocation>
</comment>
<dbReference type="PROSITE" id="PS00027">
    <property type="entry name" value="HOMEOBOX_1"/>
    <property type="match status" value="1"/>
</dbReference>
<evidence type="ECO:0000256" key="1">
    <source>
        <dbReference type="ARBA" id="ARBA00004123"/>
    </source>
</evidence>
<dbReference type="SMART" id="SM00389">
    <property type="entry name" value="HOX"/>
    <property type="match status" value="1"/>
</dbReference>
<evidence type="ECO:0000313" key="12">
    <source>
        <dbReference type="Proteomes" id="UP000747542"/>
    </source>
</evidence>
<dbReference type="Proteomes" id="UP000747542">
    <property type="component" value="Unassembled WGS sequence"/>
</dbReference>
<dbReference type="PROSITE" id="PS50071">
    <property type="entry name" value="HOMEOBOX_2"/>
    <property type="match status" value="1"/>
</dbReference>
<dbReference type="PANTHER" id="PTHR24340:SF82">
    <property type="entry name" value="HOMEOBOX PROTEIN VND"/>
    <property type="match status" value="1"/>
</dbReference>
<comment type="similarity">
    <text evidence="2">Belongs to the NK-2 homeobox family.</text>
</comment>
<organism evidence="11 12">
    <name type="scientific">Homarus americanus</name>
    <name type="common">American lobster</name>
    <dbReference type="NCBI Taxonomy" id="6706"/>
    <lineage>
        <taxon>Eukaryota</taxon>
        <taxon>Metazoa</taxon>
        <taxon>Ecdysozoa</taxon>
        <taxon>Arthropoda</taxon>
        <taxon>Crustacea</taxon>
        <taxon>Multicrustacea</taxon>
        <taxon>Malacostraca</taxon>
        <taxon>Eumalacostraca</taxon>
        <taxon>Eucarida</taxon>
        <taxon>Decapoda</taxon>
        <taxon>Pleocyemata</taxon>
        <taxon>Astacidea</taxon>
        <taxon>Nephropoidea</taxon>
        <taxon>Nephropidae</taxon>
        <taxon>Homarus</taxon>
    </lineage>
</organism>
<keyword evidence="4 7" id="KW-0238">DNA-binding</keyword>
<sequence length="396" mass="42563">MASMPYKESCNISDQEMKQQQQQEGSASSRVTSFSVRDLLQLPDRPTKVGGQTLVVRGDSGDATKTLPPPHLVDDRNPVQAAADSTENTNVAEDGFQVDEDMEAVEVEDDAEDGREVHGRKRKRRILFTKSQTYELERRFRQQRYLSAPEREHLASLINLTPTQVKIWFQNHRYKTKKLYREKGLPPSLDNPYVSSASSLGSLPSALRRLTVPLLVRERLSSVHGGGGRTDGMPHDTTSLLDPRLAPPLHLSPPVAFPGLFSGLFGASGGLRLGSMPPALTQSHLPHALAASLTSSLLLPSHPLFSTASSLSNTPLPLFSTTPPITTATSATHHHRAPIKVLEGGGGSRSASSSPATSLSSPRATSPVTSSAGIIDTTTVGASPVPSTTPHTSARW</sequence>
<evidence type="ECO:0000259" key="10">
    <source>
        <dbReference type="PROSITE" id="PS50071"/>
    </source>
</evidence>
<feature type="region of interest" description="Disordered" evidence="9">
    <location>
        <begin position="1"/>
        <end position="77"/>
    </location>
</feature>
<dbReference type="InterPro" id="IPR017970">
    <property type="entry name" value="Homeobox_CS"/>
</dbReference>
<evidence type="ECO:0000256" key="8">
    <source>
        <dbReference type="RuleBase" id="RU000682"/>
    </source>
</evidence>